<keyword evidence="4" id="KW-1185">Reference proteome</keyword>
<dbReference type="EMBL" id="JAVDYG010000001">
    <property type="protein sequence ID" value="MDR7361300.1"/>
    <property type="molecule type" value="Genomic_DNA"/>
</dbReference>
<name>A0ABU2BRN8_9ACTN</name>
<dbReference type="Proteomes" id="UP001183648">
    <property type="component" value="Unassembled WGS sequence"/>
</dbReference>
<evidence type="ECO:0000313" key="4">
    <source>
        <dbReference type="Proteomes" id="UP001183648"/>
    </source>
</evidence>
<reference evidence="3 4" key="1">
    <citation type="submission" date="2023-07" db="EMBL/GenBank/DDBJ databases">
        <title>Sequencing the genomes of 1000 actinobacteria strains.</title>
        <authorList>
            <person name="Klenk H.-P."/>
        </authorList>
    </citation>
    <scope>NUCLEOTIDE SEQUENCE [LARGE SCALE GENOMIC DNA]</scope>
    <source>
        <strain evidence="3 4">DSM 19426</strain>
    </source>
</reference>
<feature type="domain" description="DUF6504" evidence="2">
    <location>
        <begin position="2"/>
        <end position="126"/>
    </location>
</feature>
<proteinExistence type="predicted"/>
<organism evidence="3 4">
    <name type="scientific">Nocardioides marmoribigeumensis</name>
    <dbReference type="NCBI Taxonomy" id="433649"/>
    <lineage>
        <taxon>Bacteria</taxon>
        <taxon>Bacillati</taxon>
        <taxon>Actinomycetota</taxon>
        <taxon>Actinomycetes</taxon>
        <taxon>Propionibacteriales</taxon>
        <taxon>Nocardioidaceae</taxon>
        <taxon>Nocardioides</taxon>
    </lineage>
</organism>
<feature type="region of interest" description="Disordered" evidence="1">
    <location>
        <begin position="54"/>
        <end position="83"/>
    </location>
</feature>
<sequence length="127" mass="14249">MRRYDDPVEVRRGMVRGAQGPVEGPEQFLWRGRLWKVADVLSRWVETGPWWQSAEADAARGTDEGRRAGEATTVIPAPDPATDPLAEREVWRVEAAAGRNATREGRGVFDLVFDWADGTWLLARCVD</sequence>
<feature type="compositionally biased region" description="Basic and acidic residues" evidence="1">
    <location>
        <begin position="57"/>
        <end position="69"/>
    </location>
</feature>
<dbReference type="InterPro" id="IPR045443">
    <property type="entry name" value="DUF6504"/>
</dbReference>
<evidence type="ECO:0000259" key="2">
    <source>
        <dbReference type="Pfam" id="PF20114"/>
    </source>
</evidence>
<evidence type="ECO:0000256" key="1">
    <source>
        <dbReference type="SAM" id="MobiDB-lite"/>
    </source>
</evidence>
<dbReference type="RefSeq" id="WP_310299067.1">
    <property type="nucleotide sequence ID" value="NZ_BAAAPS010000014.1"/>
</dbReference>
<accession>A0ABU2BRN8</accession>
<evidence type="ECO:0000313" key="3">
    <source>
        <dbReference type="EMBL" id="MDR7361300.1"/>
    </source>
</evidence>
<dbReference type="Pfam" id="PF20114">
    <property type="entry name" value="DUF6504"/>
    <property type="match status" value="1"/>
</dbReference>
<protein>
    <recommendedName>
        <fullName evidence="2">DUF6504 domain-containing protein</fullName>
    </recommendedName>
</protein>
<comment type="caution">
    <text evidence="3">The sequence shown here is derived from an EMBL/GenBank/DDBJ whole genome shotgun (WGS) entry which is preliminary data.</text>
</comment>
<gene>
    <name evidence="3" type="ORF">J2S63_000853</name>
</gene>